<evidence type="ECO:0000313" key="6">
    <source>
        <dbReference type="Proteomes" id="UP000658656"/>
    </source>
</evidence>
<evidence type="ECO:0000313" key="5">
    <source>
        <dbReference type="EMBL" id="GHF33150.1"/>
    </source>
</evidence>
<dbReference type="Pfam" id="PF01740">
    <property type="entry name" value="STAS"/>
    <property type="match status" value="1"/>
</dbReference>
<sequence length="141" mass="14296">MASGRPAGHDVRMAASEPVRPGGAPEEDQGADGVVVVERAPGAVVLRVTGELDLATAPKLQQKVDSALREDPPALLVIDLSAVTFLASAGMAVLVSAHRGSGAGTAVRVVAASRVTLRPLELTKLTTELAVFPSAEQALAG</sequence>
<dbReference type="EMBL" id="BNAV01000001">
    <property type="protein sequence ID" value="GHF33150.1"/>
    <property type="molecule type" value="Genomic_DNA"/>
</dbReference>
<dbReference type="Proteomes" id="UP000658656">
    <property type="component" value="Unassembled WGS sequence"/>
</dbReference>
<keyword evidence="6" id="KW-1185">Reference proteome</keyword>
<reference evidence="5" key="2">
    <citation type="submission" date="2020-09" db="EMBL/GenBank/DDBJ databases">
        <authorList>
            <person name="Sun Q."/>
            <person name="Zhou Y."/>
        </authorList>
    </citation>
    <scope>NUCLEOTIDE SEQUENCE</scope>
    <source>
        <strain evidence="5">CGMCC 4.7679</strain>
    </source>
</reference>
<evidence type="ECO:0000256" key="2">
    <source>
        <dbReference type="RuleBase" id="RU003749"/>
    </source>
</evidence>
<organism evidence="5 6">
    <name type="scientific">Amycolatopsis bartoniae</name>
    <dbReference type="NCBI Taxonomy" id="941986"/>
    <lineage>
        <taxon>Bacteria</taxon>
        <taxon>Bacillati</taxon>
        <taxon>Actinomycetota</taxon>
        <taxon>Actinomycetes</taxon>
        <taxon>Pseudonocardiales</taxon>
        <taxon>Pseudonocardiaceae</taxon>
        <taxon>Amycolatopsis</taxon>
    </lineage>
</organism>
<evidence type="ECO:0000256" key="1">
    <source>
        <dbReference type="ARBA" id="ARBA00009013"/>
    </source>
</evidence>
<evidence type="ECO:0000259" key="4">
    <source>
        <dbReference type="PROSITE" id="PS50801"/>
    </source>
</evidence>
<dbReference type="PROSITE" id="PS50801">
    <property type="entry name" value="STAS"/>
    <property type="match status" value="1"/>
</dbReference>
<evidence type="ECO:0000256" key="3">
    <source>
        <dbReference type="SAM" id="MobiDB-lite"/>
    </source>
</evidence>
<dbReference type="PANTHER" id="PTHR33495:SF13">
    <property type="entry name" value="ANTI-SIGMA-F FACTOR ANTAGONIST RSFB"/>
    <property type="match status" value="1"/>
</dbReference>
<comment type="caution">
    <text evidence="5">The sequence shown here is derived from an EMBL/GenBank/DDBJ whole genome shotgun (WGS) entry which is preliminary data.</text>
</comment>
<dbReference type="Gene3D" id="3.30.750.24">
    <property type="entry name" value="STAS domain"/>
    <property type="match status" value="1"/>
</dbReference>
<dbReference type="PANTHER" id="PTHR33495">
    <property type="entry name" value="ANTI-SIGMA FACTOR ANTAGONIST TM_1081-RELATED-RELATED"/>
    <property type="match status" value="1"/>
</dbReference>
<dbReference type="NCBIfam" id="TIGR00377">
    <property type="entry name" value="ant_ant_sig"/>
    <property type="match status" value="1"/>
</dbReference>
<dbReference type="SUPFAM" id="SSF52091">
    <property type="entry name" value="SpoIIaa-like"/>
    <property type="match status" value="1"/>
</dbReference>
<feature type="region of interest" description="Disordered" evidence="3">
    <location>
        <begin position="1"/>
        <end position="30"/>
    </location>
</feature>
<dbReference type="InterPro" id="IPR036513">
    <property type="entry name" value="STAS_dom_sf"/>
</dbReference>
<dbReference type="CDD" id="cd07043">
    <property type="entry name" value="STAS_anti-anti-sigma_factors"/>
    <property type="match status" value="1"/>
</dbReference>
<accession>A0A8H9IMB6</accession>
<comment type="similarity">
    <text evidence="1 2">Belongs to the anti-sigma-factor antagonist family.</text>
</comment>
<dbReference type="AlphaFoldDB" id="A0A8H9IMB6"/>
<gene>
    <name evidence="5" type="ORF">GCM10017566_02220</name>
</gene>
<reference evidence="5" key="1">
    <citation type="journal article" date="2014" name="Int. J. Syst. Evol. Microbiol.">
        <title>Complete genome sequence of Corynebacterium casei LMG S-19264T (=DSM 44701T), isolated from a smear-ripened cheese.</title>
        <authorList>
            <consortium name="US DOE Joint Genome Institute (JGI-PGF)"/>
            <person name="Walter F."/>
            <person name="Albersmeier A."/>
            <person name="Kalinowski J."/>
            <person name="Ruckert C."/>
        </authorList>
    </citation>
    <scope>NUCLEOTIDE SEQUENCE</scope>
    <source>
        <strain evidence="5">CGMCC 4.7679</strain>
    </source>
</reference>
<feature type="domain" description="STAS" evidence="4">
    <location>
        <begin position="33"/>
        <end position="141"/>
    </location>
</feature>
<protein>
    <recommendedName>
        <fullName evidence="2">Anti-sigma factor antagonist</fullName>
    </recommendedName>
</protein>
<proteinExistence type="inferred from homology"/>
<dbReference type="InterPro" id="IPR003658">
    <property type="entry name" value="Anti-sigma_ant"/>
</dbReference>
<dbReference type="InterPro" id="IPR002645">
    <property type="entry name" value="STAS_dom"/>
</dbReference>
<name>A0A8H9IMB6_9PSEU</name>
<dbReference type="GO" id="GO:0043856">
    <property type="term" value="F:anti-sigma factor antagonist activity"/>
    <property type="evidence" value="ECO:0007669"/>
    <property type="project" value="InterPro"/>
</dbReference>